<comment type="caution">
    <text evidence="1">The sequence shown here is derived from an EMBL/GenBank/DDBJ whole genome shotgun (WGS) entry which is preliminary data.</text>
</comment>
<keyword evidence="2" id="KW-1185">Reference proteome</keyword>
<proteinExistence type="predicted"/>
<name>A0A2U1KGM2_ARTAN</name>
<dbReference type="EMBL" id="PKPP01019105">
    <property type="protein sequence ID" value="PWA35925.1"/>
    <property type="molecule type" value="Genomic_DNA"/>
</dbReference>
<organism evidence="1 2">
    <name type="scientific">Artemisia annua</name>
    <name type="common">Sweet wormwood</name>
    <dbReference type="NCBI Taxonomy" id="35608"/>
    <lineage>
        <taxon>Eukaryota</taxon>
        <taxon>Viridiplantae</taxon>
        <taxon>Streptophyta</taxon>
        <taxon>Embryophyta</taxon>
        <taxon>Tracheophyta</taxon>
        <taxon>Spermatophyta</taxon>
        <taxon>Magnoliopsida</taxon>
        <taxon>eudicotyledons</taxon>
        <taxon>Gunneridae</taxon>
        <taxon>Pentapetalae</taxon>
        <taxon>asterids</taxon>
        <taxon>campanulids</taxon>
        <taxon>Asterales</taxon>
        <taxon>Asteraceae</taxon>
        <taxon>Asteroideae</taxon>
        <taxon>Anthemideae</taxon>
        <taxon>Artemisiinae</taxon>
        <taxon>Artemisia</taxon>
    </lineage>
</organism>
<dbReference type="AlphaFoldDB" id="A0A2U1KGM2"/>
<dbReference type="Proteomes" id="UP000245207">
    <property type="component" value="Unassembled WGS sequence"/>
</dbReference>
<evidence type="ECO:0000313" key="1">
    <source>
        <dbReference type="EMBL" id="PWA35925.1"/>
    </source>
</evidence>
<protein>
    <submittedName>
        <fullName evidence="1">Uncharacterized protein</fullName>
    </submittedName>
</protein>
<evidence type="ECO:0000313" key="2">
    <source>
        <dbReference type="Proteomes" id="UP000245207"/>
    </source>
</evidence>
<reference evidence="1 2" key="1">
    <citation type="journal article" date="2018" name="Mol. Plant">
        <title>The genome of Artemisia annua provides insight into the evolution of Asteraceae family and artemisinin biosynthesis.</title>
        <authorList>
            <person name="Shen Q."/>
            <person name="Zhang L."/>
            <person name="Liao Z."/>
            <person name="Wang S."/>
            <person name="Yan T."/>
            <person name="Shi P."/>
            <person name="Liu M."/>
            <person name="Fu X."/>
            <person name="Pan Q."/>
            <person name="Wang Y."/>
            <person name="Lv Z."/>
            <person name="Lu X."/>
            <person name="Zhang F."/>
            <person name="Jiang W."/>
            <person name="Ma Y."/>
            <person name="Chen M."/>
            <person name="Hao X."/>
            <person name="Li L."/>
            <person name="Tang Y."/>
            <person name="Lv G."/>
            <person name="Zhou Y."/>
            <person name="Sun X."/>
            <person name="Brodelius P.E."/>
            <person name="Rose J.K.C."/>
            <person name="Tang K."/>
        </authorList>
    </citation>
    <scope>NUCLEOTIDE SEQUENCE [LARGE SCALE GENOMIC DNA]</scope>
    <source>
        <strain evidence="2">cv. Huhao1</strain>
        <tissue evidence="1">Leaf</tissue>
    </source>
</reference>
<sequence>MEHHDYTVDQYIVKTVERLGIERAAFELELYEPDVRNKASAFVDYLQSFRGRIKVSENVGFLDRMIQEAEEKHQEHLSLLQQKIQDLNLEHQEHVGSLRMLIQESNADHQPGFVHTHMFEKIIRSVEEFGIRETASKLGIRESNVCKKVSVFIEYLRSTAGRHRVPQYLGLLRRLISERNANHQIFLQEMRKQDPHSQYARVVKMMVQDSRANHRTYIETLQKMIQEANTAPPIAGIPQHDWPALS</sequence>
<gene>
    <name evidence="1" type="ORF">CTI12_AA604970</name>
</gene>
<accession>A0A2U1KGM2</accession>